<protein>
    <submittedName>
        <fullName evidence="1">Uncharacterized protein</fullName>
    </submittedName>
</protein>
<accession>A0A5E4QUM3</accession>
<keyword evidence="2" id="KW-1185">Reference proteome</keyword>
<proteinExistence type="predicted"/>
<gene>
    <name evidence="1" type="ORF">LSINAPIS_LOCUS12052</name>
</gene>
<dbReference type="Proteomes" id="UP000324832">
    <property type="component" value="Unassembled WGS sequence"/>
</dbReference>
<name>A0A5E4QUM3_9NEOP</name>
<dbReference type="AlphaFoldDB" id="A0A5E4QUM3"/>
<evidence type="ECO:0000313" key="1">
    <source>
        <dbReference type="EMBL" id="VVD01697.1"/>
    </source>
</evidence>
<dbReference type="EMBL" id="FZQP02005554">
    <property type="protein sequence ID" value="VVD01697.1"/>
    <property type="molecule type" value="Genomic_DNA"/>
</dbReference>
<sequence>MVHCCILGCRSRSPSEGRQQQILYTFHKISYIINRRMFLIMKSKTRLDINPFQYIRRNQLVPKRNERI</sequence>
<evidence type="ECO:0000313" key="2">
    <source>
        <dbReference type="Proteomes" id="UP000324832"/>
    </source>
</evidence>
<reference evidence="1 2" key="1">
    <citation type="submission" date="2017-07" db="EMBL/GenBank/DDBJ databases">
        <authorList>
            <person name="Talla V."/>
            <person name="Backstrom N."/>
        </authorList>
    </citation>
    <scope>NUCLEOTIDE SEQUENCE [LARGE SCALE GENOMIC DNA]</scope>
</reference>
<organism evidence="1 2">
    <name type="scientific">Leptidea sinapis</name>
    <dbReference type="NCBI Taxonomy" id="189913"/>
    <lineage>
        <taxon>Eukaryota</taxon>
        <taxon>Metazoa</taxon>
        <taxon>Ecdysozoa</taxon>
        <taxon>Arthropoda</taxon>
        <taxon>Hexapoda</taxon>
        <taxon>Insecta</taxon>
        <taxon>Pterygota</taxon>
        <taxon>Neoptera</taxon>
        <taxon>Endopterygota</taxon>
        <taxon>Lepidoptera</taxon>
        <taxon>Glossata</taxon>
        <taxon>Ditrysia</taxon>
        <taxon>Papilionoidea</taxon>
        <taxon>Pieridae</taxon>
        <taxon>Dismorphiinae</taxon>
        <taxon>Leptidea</taxon>
    </lineage>
</organism>